<dbReference type="Pfam" id="PF13370">
    <property type="entry name" value="Fer4_13"/>
    <property type="match status" value="1"/>
</dbReference>
<dbReference type="STRING" id="644282.Deba_0070"/>
<evidence type="ECO:0000256" key="2">
    <source>
        <dbReference type="ARBA" id="ARBA00023004"/>
    </source>
</evidence>
<dbReference type="InterPro" id="IPR017896">
    <property type="entry name" value="4Fe4S_Fe-S-bd"/>
</dbReference>
<dbReference type="Proteomes" id="UP000009047">
    <property type="component" value="Chromosome"/>
</dbReference>
<proteinExistence type="predicted"/>
<dbReference type="HOGENOM" id="CLU_139698_6_4_7"/>
<dbReference type="GO" id="GO:0046872">
    <property type="term" value="F:metal ion binding"/>
    <property type="evidence" value="ECO:0007669"/>
    <property type="project" value="UniProtKB-KW"/>
</dbReference>
<accession>E1QDD0</accession>
<dbReference type="Gene3D" id="3.30.70.20">
    <property type="match status" value="1"/>
</dbReference>
<gene>
    <name evidence="5" type="ordered locus">Deba_0070</name>
</gene>
<dbReference type="PROSITE" id="PS51379">
    <property type="entry name" value="4FE4S_FER_2"/>
    <property type="match status" value="1"/>
</dbReference>
<evidence type="ECO:0000256" key="1">
    <source>
        <dbReference type="ARBA" id="ARBA00022723"/>
    </source>
</evidence>
<keyword evidence="3" id="KW-0411">Iron-sulfur</keyword>
<dbReference type="AlphaFoldDB" id="E1QDD0"/>
<dbReference type="EMBL" id="CP002085">
    <property type="protein sequence ID" value="ADK83449.1"/>
    <property type="molecule type" value="Genomic_DNA"/>
</dbReference>
<dbReference type="InterPro" id="IPR017900">
    <property type="entry name" value="4Fe4S_Fe_S_CS"/>
</dbReference>
<evidence type="ECO:0000313" key="6">
    <source>
        <dbReference type="Proteomes" id="UP000009047"/>
    </source>
</evidence>
<evidence type="ECO:0000259" key="4">
    <source>
        <dbReference type="PROSITE" id="PS51379"/>
    </source>
</evidence>
<dbReference type="KEGG" id="dbr:Deba_0070"/>
<name>E1QDD0_DESB2</name>
<dbReference type="eggNOG" id="COG1141">
    <property type="taxonomic scope" value="Bacteria"/>
</dbReference>
<evidence type="ECO:0000313" key="5">
    <source>
        <dbReference type="EMBL" id="ADK83449.1"/>
    </source>
</evidence>
<keyword evidence="6" id="KW-1185">Reference proteome</keyword>
<dbReference type="GO" id="GO:0051536">
    <property type="term" value="F:iron-sulfur cluster binding"/>
    <property type="evidence" value="ECO:0007669"/>
    <property type="project" value="UniProtKB-KW"/>
</dbReference>
<dbReference type="PROSITE" id="PS00198">
    <property type="entry name" value="4FE4S_FER_1"/>
    <property type="match status" value="1"/>
</dbReference>
<feature type="domain" description="4Fe-4S ferredoxin-type" evidence="4">
    <location>
        <begin position="18"/>
        <end position="46"/>
    </location>
</feature>
<organism evidence="5 6">
    <name type="scientific">Desulfarculus baarsii (strain ATCC 33931 / DSM 2075 / LMG 7858 / VKM B-1802 / 2st14)</name>
    <dbReference type="NCBI Taxonomy" id="644282"/>
    <lineage>
        <taxon>Bacteria</taxon>
        <taxon>Pseudomonadati</taxon>
        <taxon>Thermodesulfobacteriota</taxon>
        <taxon>Desulfarculia</taxon>
        <taxon>Desulfarculales</taxon>
        <taxon>Desulfarculaceae</taxon>
        <taxon>Desulfarculus</taxon>
    </lineage>
</organism>
<reference evidence="5 6" key="1">
    <citation type="journal article" date="2010" name="Stand. Genomic Sci.">
        <title>Complete genome sequence of Desulfarculus baarsii type strain (2st14).</title>
        <authorList>
            <person name="Sun H."/>
            <person name="Spring S."/>
            <person name="Lapidus A."/>
            <person name="Davenport K."/>
            <person name="Del Rio T.G."/>
            <person name="Tice H."/>
            <person name="Nolan M."/>
            <person name="Copeland A."/>
            <person name="Cheng J.F."/>
            <person name="Lucas S."/>
            <person name="Tapia R."/>
            <person name="Goodwin L."/>
            <person name="Pitluck S."/>
            <person name="Ivanova N."/>
            <person name="Pagani I."/>
            <person name="Mavromatis K."/>
            <person name="Ovchinnikova G."/>
            <person name="Pati A."/>
            <person name="Chen A."/>
            <person name="Palaniappan K."/>
            <person name="Hauser L."/>
            <person name="Chang Y.J."/>
            <person name="Jeffries C.D."/>
            <person name="Detter J.C."/>
            <person name="Han C."/>
            <person name="Rohde M."/>
            <person name="Brambilla E."/>
            <person name="Goker M."/>
            <person name="Woyke T."/>
            <person name="Bristow J."/>
            <person name="Eisen J.A."/>
            <person name="Markowitz V."/>
            <person name="Hugenholtz P."/>
            <person name="Kyrpides N.C."/>
            <person name="Klenk H.P."/>
            <person name="Land M."/>
        </authorList>
    </citation>
    <scope>NUCLEOTIDE SEQUENCE [LARGE SCALE GENOMIC DNA]</scope>
    <source>
        <strain evidence="6">ATCC 33931 / DSM 2075 / LMG 7858 / VKM B-1802 / 2st14</strain>
    </source>
</reference>
<keyword evidence="2" id="KW-0408">Iron</keyword>
<protein>
    <recommendedName>
        <fullName evidence="4">4Fe-4S ferredoxin-type domain-containing protein</fullName>
    </recommendedName>
</protein>
<evidence type="ECO:0000256" key="3">
    <source>
        <dbReference type="ARBA" id="ARBA00023014"/>
    </source>
</evidence>
<dbReference type="SUPFAM" id="SSF54862">
    <property type="entry name" value="4Fe-4S ferredoxins"/>
    <property type="match status" value="1"/>
</dbReference>
<keyword evidence="1" id="KW-0479">Metal-binding</keyword>
<sequence>MKHEFPRAALSLLEETLRKPVVDIGRCTLCEGCLAVCPQVFELNPVMGYIEVRELDHYPEDAVQEAINICPAKCLAWLEE</sequence>